<name>A0A562ZSD2_9BURK</name>
<dbReference type="Proteomes" id="UP000318199">
    <property type="component" value="Unassembled WGS sequence"/>
</dbReference>
<dbReference type="InterPro" id="IPR025669">
    <property type="entry name" value="AAA_dom"/>
</dbReference>
<dbReference type="SUPFAM" id="SSF52540">
    <property type="entry name" value="P-loop containing nucleoside triphosphate hydrolases"/>
    <property type="match status" value="1"/>
</dbReference>
<dbReference type="InterPro" id="IPR027417">
    <property type="entry name" value="P-loop_NTPase"/>
</dbReference>
<protein>
    <submittedName>
        <fullName evidence="2">AAA family ATPase</fullName>
    </submittedName>
</protein>
<comment type="caution">
    <text evidence="2">The sequence shown here is derived from an EMBL/GenBank/DDBJ whole genome shotgun (WGS) entry which is preliminary data.</text>
</comment>
<evidence type="ECO:0000313" key="2">
    <source>
        <dbReference type="EMBL" id="TWO71502.1"/>
    </source>
</evidence>
<proteinExistence type="predicted"/>
<dbReference type="Pfam" id="PF13614">
    <property type="entry name" value="AAA_31"/>
    <property type="match status" value="1"/>
</dbReference>
<dbReference type="OrthoDB" id="8950613at2"/>
<feature type="domain" description="AAA" evidence="1">
    <location>
        <begin position="119"/>
        <end position="296"/>
    </location>
</feature>
<evidence type="ECO:0000313" key="3">
    <source>
        <dbReference type="Proteomes" id="UP000318199"/>
    </source>
</evidence>
<dbReference type="Gene3D" id="3.40.50.300">
    <property type="entry name" value="P-loop containing nucleotide triphosphate hydrolases"/>
    <property type="match status" value="1"/>
</dbReference>
<dbReference type="PANTHER" id="PTHR13696:SF52">
    <property type="entry name" value="PARA FAMILY PROTEIN CT_582"/>
    <property type="match status" value="1"/>
</dbReference>
<dbReference type="PANTHER" id="PTHR13696">
    <property type="entry name" value="P-LOOP CONTAINING NUCLEOSIDE TRIPHOSPHATE HYDROLASE"/>
    <property type="match status" value="1"/>
</dbReference>
<dbReference type="EMBL" id="VOBQ01000008">
    <property type="protein sequence ID" value="TWO71502.1"/>
    <property type="molecule type" value="Genomic_DNA"/>
</dbReference>
<dbReference type="RefSeq" id="WP_145893114.1">
    <property type="nucleotide sequence ID" value="NZ_VOBQ01000008.1"/>
</dbReference>
<organism evidence="2 3">
    <name type="scientific">Caenimonas sedimenti</name>
    <dbReference type="NCBI Taxonomy" id="2596921"/>
    <lineage>
        <taxon>Bacteria</taxon>
        <taxon>Pseudomonadati</taxon>
        <taxon>Pseudomonadota</taxon>
        <taxon>Betaproteobacteria</taxon>
        <taxon>Burkholderiales</taxon>
        <taxon>Comamonadaceae</taxon>
        <taxon>Caenimonas</taxon>
    </lineage>
</organism>
<keyword evidence="3" id="KW-1185">Reference proteome</keyword>
<evidence type="ECO:0000259" key="1">
    <source>
        <dbReference type="Pfam" id="PF13614"/>
    </source>
</evidence>
<reference evidence="2 3" key="1">
    <citation type="submission" date="2019-07" db="EMBL/GenBank/DDBJ databases">
        <title>Caenimonas sedimenti sp. nov., isolated from activated sludge.</title>
        <authorList>
            <person name="Xu J."/>
        </authorList>
    </citation>
    <scope>NUCLEOTIDE SEQUENCE [LARGE SCALE GENOMIC DNA]</scope>
    <source>
        <strain evidence="2 3">HX-9-20</strain>
    </source>
</reference>
<accession>A0A562ZSD2</accession>
<gene>
    <name evidence="2" type="ORF">FN976_11350</name>
</gene>
<sequence length="392" mass="42663">MDMKAGEAAFRLKGRQPISIDTFSDIAKRCSKVVDRVRAAMLAPTATKTPPVFQTAQLGAIVGLDTKQVDYRAKKGELPAGELTPGGRRRVFSLADVRQWSRELRKEKLRPEGAEAVTLVTANFKGGVTKTTTAVTLAQGLSMRGHKVLLIDADPQGSATTLFGLIPGVDIEEDQTILPLCRGDADSIEYAIRPTYWDGIDLVPAMNGLFSAEFDLPSRQMTSKGFEFWNVLHNGIDAARLHYDVIIIDTPPSLSYITVNAIMAADGLVMPLPPSALDFLSSSQFWSLVAELTQGLQKHGASKSFDFIDVVLAKVNSEDTATSVVRGWIANAYGEKVVPVEIPDTSTAGSASAQFGTVYDQSRKRATQAYDRLVDLIEEQIGTTWLRQVTPE</sequence>
<dbReference type="InterPro" id="IPR050678">
    <property type="entry name" value="DNA_Partitioning_ATPase"/>
</dbReference>
<dbReference type="CDD" id="cd02042">
    <property type="entry name" value="ParAB_family"/>
    <property type="match status" value="1"/>
</dbReference>
<dbReference type="AlphaFoldDB" id="A0A562ZSD2"/>